<evidence type="ECO:0000256" key="3">
    <source>
        <dbReference type="ARBA" id="ARBA00022759"/>
    </source>
</evidence>
<comment type="similarity">
    <text evidence="5">Belongs to the YicC/YloC family.</text>
</comment>
<dbReference type="PATRIC" id="fig|29422.6.peg.3327"/>
<evidence type="ECO:0000259" key="7">
    <source>
        <dbReference type="Pfam" id="PF08340"/>
    </source>
</evidence>
<accession>A0A0W0S0V9</accession>
<dbReference type="STRING" id="29422.Lbru_3149"/>
<evidence type="ECO:0000256" key="1">
    <source>
        <dbReference type="ARBA" id="ARBA00001968"/>
    </source>
</evidence>
<comment type="cofactor">
    <cofactor evidence="1">
        <name>a divalent metal cation</name>
        <dbReference type="ChEBI" id="CHEBI:60240"/>
    </cofactor>
</comment>
<evidence type="ECO:0000256" key="2">
    <source>
        <dbReference type="ARBA" id="ARBA00022722"/>
    </source>
</evidence>
<evidence type="ECO:0000259" key="6">
    <source>
        <dbReference type="Pfam" id="PF03755"/>
    </source>
</evidence>
<dbReference type="PANTHER" id="PTHR30636">
    <property type="entry name" value="UPF0701 PROTEIN YICC"/>
    <property type="match status" value="1"/>
</dbReference>
<dbReference type="InterPro" id="IPR005229">
    <property type="entry name" value="YicC/YloC-like"/>
</dbReference>
<dbReference type="EMBL" id="LNXV01000036">
    <property type="protein sequence ID" value="KTC77042.1"/>
    <property type="molecule type" value="Genomic_DNA"/>
</dbReference>
<comment type="caution">
    <text evidence="8">The sequence shown here is derived from an EMBL/GenBank/DDBJ whole genome shotgun (WGS) entry which is preliminary data.</text>
</comment>
<feature type="domain" description="Endoribonuclease YicC-like N-terminal" evidence="6">
    <location>
        <begin position="3"/>
        <end position="154"/>
    </location>
</feature>
<dbReference type="InterPro" id="IPR013551">
    <property type="entry name" value="YicC-like_C"/>
</dbReference>
<dbReference type="AlphaFoldDB" id="A0A0W0S0V9"/>
<evidence type="ECO:0000256" key="4">
    <source>
        <dbReference type="ARBA" id="ARBA00022801"/>
    </source>
</evidence>
<dbReference type="Pfam" id="PF03755">
    <property type="entry name" value="YicC-like_N"/>
    <property type="match status" value="1"/>
</dbReference>
<name>A0A0W0S0V9_9GAMM</name>
<feature type="domain" description="Endoribonuclease YicC-like C-terminal" evidence="7">
    <location>
        <begin position="180"/>
        <end position="288"/>
    </location>
</feature>
<reference evidence="8 9" key="1">
    <citation type="submission" date="2015-11" db="EMBL/GenBank/DDBJ databases">
        <title>Genomic analysis of 38 Legionella species identifies large and diverse effector repertoires.</title>
        <authorList>
            <person name="Burstein D."/>
            <person name="Amaro F."/>
            <person name="Zusman T."/>
            <person name="Lifshitz Z."/>
            <person name="Cohen O."/>
            <person name="Gilbert J.A."/>
            <person name="Pupko T."/>
            <person name="Shuman H.A."/>
            <person name="Segal G."/>
        </authorList>
    </citation>
    <scope>NUCLEOTIDE SEQUENCE [LARGE SCALE GENOMIC DNA]</scope>
    <source>
        <strain evidence="8 9">ATCC 43878</strain>
    </source>
</reference>
<keyword evidence="4" id="KW-0378">Hydrolase</keyword>
<dbReference type="InterPro" id="IPR013527">
    <property type="entry name" value="YicC-like_N"/>
</dbReference>
<keyword evidence="2" id="KW-0540">Nuclease</keyword>
<evidence type="ECO:0000256" key="5">
    <source>
        <dbReference type="ARBA" id="ARBA00035648"/>
    </source>
</evidence>
<proteinExistence type="inferred from homology"/>
<evidence type="ECO:0000313" key="9">
    <source>
        <dbReference type="Proteomes" id="UP000054742"/>
    </source>
</evidence>
<dbReference type="Pfam" id="PF08340">
    <property type="entry name" value="YicC-like_C"/>
    <property type="match status" value="1"/>
</dbReference>
<dbReference type="OrthoDB" id="9771229at2"/>
<dbReference type="GO" id="GO:0016787">
    <property type="term" value="F:hydrolase activity"/>
    <property type="evidence" value="ECO:0007669"/>
    <property type="project" value="UniProtKB-KW"/>
</dbReference>
<sequence>MTHSMTAFARVQRQFDAGIFCWEIKSVNHRYLDVSFRLPESFRFLETSLRTLLRDKVSRGKLECQLKFQASVDCNQSMLINEKLVNDLLEAGEKLATKKFIANDLSLSTVLAWPGIVEVKQPDTELLGQQAEQLFEEALRQLLAVREAEGKALKTQIEIRLKKLDKEIQNSLEQVSTLGGQTRDKLFTRLNGLQLEVDNTRVEQEIALLIARADVSEELDRLQIHVKEVAKALGSNEVAGRRLDFLMQELNREANTLSSKSDSIALTQSAVEMKVLIEQMREQIQNIE</sequence>
<gene>
    <name evidence="8" type="ORF">Lbru_3149</name>
</gene>
<dbReference type="GO" id="GO:0004521">
    <property type="term" value="F:RNA endonuclease activity"/>
    <property type="evidence" value="ECO:0007669"/>
    <property type="project" value="InterPro"/>
</dbReference>
<dbReference type="PANTHER" id="PTHR30636:SF3">
    <property type="entry name" value="UPF0701 PROTEIN YICC"/>
    <property type="match status" value="1"/>
</dbReference>
<keyword evidence="9" id="KW-1185">Reference proteome</keyword>
<evidence type="ECO:0000313" key="8">
    <source>
        <dbReference type="EMBL" id="KTC77042.1"/>
    </source>
</evidence>
<dbReference type="RefSeq" id="WP_058443090.1">
    <property type="nucleotide sequence ID" value="NZ_CAAAHU010000008.1"/>
</dbReference>
<dbReference type="Proteomes" id="UP000054742">
    <property type="component" value="Unassembled WGS sequence"/>
</dbReference>
<organism evidence="8 9">
    <name type="scientific">Legionella brunensis</name>
    <dbReference type="NCBI Taxonomy" id="29422"/>
    <lineage>
        <taxon>Bacteria</taxon>
        <taxon>Pseudomonadati</taxon>
        <taxon>Pseudomonadota</taxon>
        <taxon>Gammaproteobacteria</taxon>
        <taxon>Legionellales</taxon>
        <taxon>Legionellaceae</taxon>
        <taxon>Legionella</taxon>
    </lineage>
</organism>
<protein>
    <submittedName>
        <fullName evidence="8">Putative stress-induced protein</fullName>
    </submittedName>
</protein>
<dbReference type="NCBIfam" id="TIGR00255">
    <property type="entry name" value="YicC/YloC family endoribonuclease"/>
    <property type="match status" value="1"/>
</dbReference>
<keyword evidence="3" id="KW-0255">Endonuclease</keyword>